<dbReference type="EMBL" id="JADDUC020000019">
    <property type="protein sequence ID" value="KAI1233189.1"/>
    <property type="molecule type" value="Genomic_DNA"/>
</dbReference>
<dbReference type="PROSITE" id="PS50175">
    <property type="entry name" value="ASP_PROT_RETROV"/>
    <property type="match status" value="1"/>
</dbReference>
<reference evidence="10" key="3">
    <citation type="submission" date="2022-01" db="EMBL/GenBank/DDBJ databases">
        <authorList>
            <person name="Rubenstein D.R."/>
        </authorList>
    </citation>
    <scope>NUCLEOTIDE SEQUENCE</scope>
    <source>
        <strain evidence="10">SS15</strain>
        <tissue evidence="10">Liver</tissue>
    </source>
</reference>
<dbReference type="Proteomes" id="UP000618051">
    <property type="component" value="Unassembled WGS sequence"/>
</dbReference>
<evidence type="ECO:0000256" key="4">
    <source>
        <dbReference type="ARBA" id="ARBA00022759"/>
    </source>
</evidence>
<evidence type="ECO:0000256" key="2">
    <source>
        <dbReference type="ARBA" id="ARBA00022695"/>
    </source>
</evidence>
<reference evidence="10 11" key="2">
    <citation type="journal article" date="2021" name="J. Hered.">
        <title>Feather Gene Expression Elucidates the Developmental Basis of Plumage Iridescence in African Starlings.</title>
        <authorList>
            <person name="Rubenstein D.R."/>
            <person name="Corvelo A."/>
            <person name="MacManes M.D."/>
            <person name="Maia R."/>
            <person name="Narzisi G."/>
            <person name="Rousaki A."/>
            <person name="Vandenabeele P."/>
            <person name="Shawkey M.D."/>
            <person name="Solomon J."/>
        </authorList>
    </citation>
    <scope>NUCLEOTIDE SEQUENCE [LARGE SCALE GENOMIC DNA]</scope>
    <source>
        <strain evidence="10">SS15</strain>
    </source>
</reference>
<dbReference type="InterPro" id="IPR021109">
    <property type="entry name" value="Peptidase_aspartic_dom_sf"/>
</dbReference>
<keyword evidence="6" id="KW-0695">RNA-directed DNA polymerase</keyword>
<evidence type="ECO:0000313" key="11">
    <source>
        <dbReference type="Proteomes" id="UP000618051"/>
    </source>
</evidence>
<keyword evidence="4" id="KW-0255">Endonuclease</keyword>
<keyword evidence="2" id="KW-0548">Nucleotidyltransferase</keyword>
<accession>A0A835NCM1</accession>
<evidence type="ECO:0000256" key="5">
    <source>
        <dbReference type="ARBA" id="ARBA00022801"/>
    </source>
</evidence>
<keyword evidence="3" id="KW-0540">Nuclease</keyword>
<dbReference type="InterPro" id="IPR036397">
    <property type="entry name" value="RNaseH_sf"/>
</dbReference>
<dbReference type="SUPFAM" id="SSF51283">
    <property type="entry name" value="dUTPase-like"/>
    <property type="match status" value="1"/>
</dbReference>
<dbReference type="PROSITE" id="PS00141">
    <property type="entry name" value="ASP_PROTEASE"/>
    <property type="match status" value="1"/>
</dbReference>
<dbReference type="GO" id="GO:0004190">
    <property type="term" value="F:aspartic-type endopeptidase activity"/>
    <property type="evidence" value="ECO:0007669"/>
    <property type="project" value="InterPro"/>
</dbReference>
<dbReference type="PANTHER" id="PTHR41694">
    <property type="entry name" value="ENDOGENOUS RETROVIRUS GROUP K MEMBER POL PROTEIN"/>
    <property type="match status" value="1"/>
</dbReference>
<proteinExistence type="predicted"/>
<dbReference type="Pfam" id="PF00075">
    <property type="entry name" value="RNase_H"/>
    <property type="match status" value="1"/>
</dbReference>
<dbReference type="GO" id="GO:0006508">
    <property type="term" value="P:proteolysis"/>
    <property type="evidence" value="ECO:0007669"/>
    <property type="project" value="InterPro"/>
</dbReference>
<dbReference type="InterPro" id="IPR012337">
    <property type="entry name" value="RNaseH-like_sf"/>
</dbReference>
<dbReference type="PANTHER" id="PTHR41694:SF3">
    <property type="entry name" value="RNA-DIRECTED DNA POLYMERASE-RELATED"/>
    <property type="match status" value="1"/>
</dbReference>
<dbReference type="GO" id="GO:0004523">
    <property type="term" value="F:RNA-DNA hybrid ribonuclease activity"/>
    <property type="evidence" value="ECO:0007669"/>
    <property type="project" value="InterPro"/>
</dbReference>
<dbReference type="AlphaFoldDB" id="A0A835NCM1"/>
<dbReference type="InterPro" id="IPR002156">
    <property type="entry name" value="RNaseH_domain"/>
</dbReference>
<organism evidence="9">
    <name type="scientific">Lamprotornis superbus</name>
    <dbReference type="NCBI Taxonomy" id="245042"/>
    <lineage>
        <taxon>Eukaryota</taxon>
        <taxon>Metazoa</taxon>
        <taxon>Chordata</taxon>
        <taxon>Craniata</taxon>
        <taxon>Vertebrata</taxon>
        <taxon>Euteleostomi</taxon>
        <taxon>Archelosauria</taxon>
        <taxon>Archosauria</taxon>
        <taxon>Dinosauria</taxon>
        <taxon>Saurischia</taxon>
        <taxon>Theropoda</taxon>
        <taxon>Coelurosauria</taxon>
        <taxon>Aves</taxon>
        <taxon>Neognathae</taxon>
        <taxon>Neoaves</taxon>
        <taxon>Telluraves</taxon>
        <taxon>Australaves</taxon>
        <taxon>Passeriformes</taxon>
        <taxon>Sturnidae</taxon>
        <taxon>Lamprotornis</taxon>
    </lineage>
</organism>
<dbReference type="InterPro" id="IPR018061">
    <property type="entry name" value="Retropepsins"/>
</dbReference>
<dbReference type="Pfam" id="PF00077">
    <property type="entry name" value="RVP"/>
    <property type="match status" value="1"/>
</dbReference>
<dbReference type="InterPro" id="IPR001969">
    <property type="entry name" value="Aspartic_peptidase_AS"/>
</dbReference>
<protein>
    <recommendedName>
        <fullName evidence="12">Peptidase A2 domain-containing protein</fullName>
    </recommendedName>
</protein>
<keyword evidence="5" id="KW-0378">Hydrolase</keyword>
<evidence type="ECO:0008006" key="12">
    <source>
        <dbReference type="Google" id="ProtNLM"/>
    </source>
</evidence>
<evidence type="ECO:0000259" key="8">
    <source>
        <dbReference type="PROSITE" id="PS50879"/>
    </source>
</evidence>
<sequence>MFPDRLRGVIDLVPRMSPDVKATLGMQLALKNANPACGCLDVLKSATERSAGVDLATAVEVIPSTANGPLGYGHSAVLIGTSSTSKQGIFVLPGLIDADYLSNIGIMLLPFKAEVPRQGIMQRGDGGFGSTGTPQVMFMLPLSGAKTIKPVTFQHPNGGTLMTKAALLDTGSDVTIVPLFAWPATWPLNTLGTPVMGVGGVQMTGVSQTLLTVWVDEEAHVCAQWDSQAEQPLKILEWIFLPFNLNKCLTTRIEAIAKIVIKAWKRTLEIAGTEPQNILLPLTRDYLQWSLQNSDTLQWALLNFSGLISIHFPPHNLFSLHQQVEELPWLSKQPVEGLMVFTDASRKTSKAGLTWQDKGKWLSEILEGPGDVLQVLELRAVIRVFEKGPNDPVNIVSDSLYVVGVVERTERAILKEIQNQRLWQLFFQLWQLLNSCRQDYFITHIQSHSGLTEGLTLGNEKADQLLSHFRIVLFYLGIFSNLLPKR</sequence>
<keyword evidence="1" id="KW-0808">Transferase</keyword>
<evidence type="ECO:0000259" key="7">
    <source>
        <dbReference type="PROSITE" id="PS50175"/>
    </source>
</evidence>
<feature type="domain" description="RNase H type-1" evidence="8">
    <location>
        <begin position="334"/>
        <end position="471"/>
    </location>
</feature>
<dbReference type="InterPro" id="IPR036157">
    <property type="entry name" value="dUTPase-like_sf"/>
</dbReference>
<keyword evidence="11" id="KW-1185">Reference proteome</keyword>
<dbReference type="Gene3D" id="2.40.70.10">
    <property type="entry name" value="Acid Proteases"/>
    <property type="match status" value="1"/>
</dbReference>
<evidence type="ECO:0000313" key="9">
    <source>
        <dbReference type="EMBL" id="KAG0112933.1"/>
    </source>
</evidence>
<dbReference type="EMBL" id="JADDUC010000651">
    <property type="protein sequence ID" value="KAG0112933.1"/>
    <property type="molecule type" value="Genomic_DNA"/>
</dbReference>
<dbReference type="PROSITE" id="PS50879">
    <property type="entry name" value="RNASE_H_1"/>
    <property type="match status" value="1"/>
</dbReference>
<dbReference type="Gene3D" id="3.30.420.10">
    <property type="entry name" value="Ribonuclease H-like superfamily/Ribonuclease H"/>
    <property type="match status" value="1"/>
</dbReference>
<dbReference type="Gene3D" id="2.70.40.10">
    <property type="match status" value="1"/>
</dbReference>
<comment type="caution">
    <text evidence="9">The sequence shown here is derived from an EMBL/GenBank/DDBJ whole genome shotgun (WGS) entry which is preliminary data.</text>
</comment>
<evidence type="ECO:0000313" key="10">
    <source>
        <dbReference type="EMBL" id="KAI1233189.1"/>
    </source>
</evidence>
<dbReference type="InterPro" id="IPR001995">
    <property type="entry name" value="Peptidase_A2_cat"/>
</dbReference>
<dbReference type="OrthoDB" id="9900537at2759"/>
<reference evidence="9" key="1">
    <citation type="submission" date="2020-10" db="EMBL/GenBank/DDBJ databases">
        <title>Feather gene expression reveals the developmental basis of iridescence in African starlings.</title>
        <authorList>
            <person name="Rubenstein D.R."/>
        </authorList>
    </citation>
    <scope>NUCLEOTIDE SEQUENCE</scope>
    <source>
        <strain evidence="9">SS15</strain>
        <tissue evidence="9">Liver</tissue>
    </source>
</reference>
<dbReference type="InterPro" id="IPR029054">
    <property type="entry name" value="dUTPase-like"/>
</dbReference>
<dbReference type="SUPFAM" id="SSF53098">
    <property type="entry name" value="Ribonuclease H-like"/>
    <property type="match status" value="1"/>
</dbReference>
<dbReference type="GO" id="GO:0003964">
    <property type="term" value="F:RNA-directed DNA polymerase activity"/>
    <property type="evidence" value="ECO:0007669"/>
    <property type="project" value="UniProtKB-KW"/>
</dbReference>
<feature type="domain" description="Peptidase A2" evidence="7">
    <location>
        <begin position="164"/>
        <end position="200"/>
    </location>
</feature>
<dbReference type="Pfam" id="PF00692">
    <property type="entry name" value="dUTPase"/>
    <property type="match status" value="1"/>
</dbReference>
<evidence type="ECO:0000256" key="1">
    <source>
        <dbReference type="ARBA" id="ARBA00022679"/>
    </source>
</evidence>
<dbReference type="GO" id="GO:0035613">
    <property type="term" value="F:RNA stem-loop binding"/>
    <property type="evidence" value="ECO:0007669"/>
    <property type="project" value="TreeGrafter"/>
</dbReference>
<evidence type="ECO:0000256" key="6">
    <source>
        <dbReference type="ARBA" id="ARBA00022918"/>
    </source>
</evidence>
<name>A0A835NCM1_9PASS</name>
<dbReference type="SUPFAM" id="SSF50630">
    <property type="entry name" value="Acid proteases"/>
    <property type="match status" value="1"/>
</dbReference>
<evidence type="ECO:0000256" key="3">
    <source>
        <dbReference type="ARBA" id="ARBA00022722"/>
    </source>
</evidence>
<gene>
    <name evidence="10" type="ORF">IHE44_0004779</name>
    <name evidence="9" type="ORF">IHE44_012882</name>
</gene>